<dbReference type="InterPro" id="IPR026242">
    <property type="entry name" value="HAUS2_metazoa"/>
</dbReference>
<gene>
    <name evidence="1" type="primary">Haus2</name>
    <name evidence="1" type="ORF">GTO93_0002549</name>
</gene>
<dbReference type="PRINTS" id="PR02088">
    <property type="entry name" value="HAUSAUGMINL2"/>
</dbReference>
<accession>A0ABS2YPF3</accession>
<comment type="caution">
    <text evidence="1">The sequence shown here is derived from an EMBL/GenBank/DDBJ whole genome shotgun (WGS) entry which is preliminary data.</text>
</comment>
<dbReference type="PANTHER" id="PTHR16039">
    <property type="entry name" value="HAUS AUGMIN-LIKE COMPLEX SUBUNIT 2"/>
    <property type="match status" value="1"/>
</dbReference>
<evidence type="ECO:0000313" key="1">
    <source>
        <dbReference type="EMBL" id="MBN3288639.1"/>
    </source>
</evidence>
<feature type="non-terminal residue" evidence="1">
    <location>
        <position position="1"/>
    </location>
</feature>
<dbReference type="InterPro" id="IPR028346">
    <property type="entry name" value="HAUS2"/>
</dbReference>
<keyword evidence="2" id="KW-1185">Reference proteome</keyword>
<dbReference type="Pfam" id="PF15003">
    <property type="entry name" value="HAUS2"/>
    <property type="match status" value="1"/>
</dbReference>
<evidence type="ECO:0000313" key="2">
    <source>
        <dbReference type="Proteomes" id="UP001166093"/>
    </source>
</evidence>
<dbReference type="PANTHER" id="PTHR16039:SF1">
    <property type="entry name" value="HAUS AUGMIN-LIKE COMPLEX SUBUNIT 2"/>
    <property type="match status" value="1"/>
</dbReference>
<feature type="non-terminal residue" evidence="1">
    <location>
        <position position="217"/>
    </location>
</feature>
<dbReference type="Proteomes" id="UP001166093">
    <property type="component" value="Unassembled WGS sequence"/>
</dbReference>
<dbReference type="EMBL" id="JAAWVQ010177570">
    <property type="protein sequence ID" value="MBN3288639.1"/>
    <property type="molecule type" value="Genomic_DNA"/>
</dbReference>
<reference evidence="1" key="1">
    <citation type="journal article" date="2021" name="Cell">
        <title>Tracing the genetic footprints of vertebrate landing in non-teleost ray-finned fishes.</title>
        <authorList>
            <person name="Bi X."/>
            <person name="Wang K."/>
            <person name="Yang L."/>
            <person name="Pan H."/>
            <person name="Jiang H."/>
            <person name="Wei Q."/>
            <person name="Fang M."/>
            <person name="Yu H."/>
            <person name="Zhu C."/>
            <person name="Cai Y."/>
            <person name="He Y."/>
            <person name="Gan X."/>
            <person name="Zeng H."/>
            <person name="Yu D."/>
            <person name="Zhu Y."/>
            <person name="Jiang H."/>
            <person name="Qiu Q."/>
            <person name="Yang H."/>
            <person name="Zhang Y.E."/>
            <person name="Wang W."/>
            <person name="Zhu M."/>
            <person name="He S."/>
            <person name="Zhang G."/>
        </authorList>
    </citation>
    <scope>NUCLEOTIDE SEQUENCE</scope>
    <source>
        <strain evidence="1">Pddl_001</strain>
    </source>
</reference>
<proteinExistence type="predicted"/>
<sequence>MIGSDDSAEAATRPFREDLSAGLCLISERRAAGIVCETLDSIPKDPDLFSPQLQQAEQIAALRREIDQKSLEVELLRLEREGADVTHPFHLAQKFEALQQFTSHLQGVLREQRSLRQRLMKPLCQQNLPVEASLHRYIVEMLGLAIDFIERLESSVRAKRFAPSVGQSVTTLENCLARLLSMVSEMEELSEQVLQWRGVQASPPALLTPGRVVKKHS</sequence>
<protein>
    <submittedName>
        <fullName evidence="1">HAUS2 protein</fullName>
    </submittedName>
</protein>
<organism evidence="1 2">
    <name type="scientific">Polyodon spathula</name>
    <name type="common">North American paddlefish</name>
    <name type="synonym">Squalus spathula</name>
    <dbReference type="NCBI Taxonomy" id="7913"/>
    <lineage>
        <taxon>Eukaryota</taxon>
        <taxon>Metazoa</taxon>
        <taxon>Chordata</taxon>
        <taxon>Craniata</taxon>
        <taxon>Vertebrata</taxon>
        <taxon>Euteleostomi</taxon>
        <taxon>Actinopterygii</taxon>
        <taxon>Chondrostei</taxon>
        <taxon>Acipenseriformes</taxon>
        <taxon>Polyodontidae</taxon>
        <taxon>Polyodon</taxon>
    </lineage>
</organism>
<name>A0ABS2YPF3_POLSP</name>